<dbReference type="Pfam" id="PF00580">
    <property type="entry name" value="UvrD-helicase"/>
    <property type="match status" value="1"/>
</dbReference>
<evidence type="ECO:0000256" key="8">
    <source>
        <dbReference type="ARBA" id="ARBA00034617"/>
    </source>
</evidence>
<dbReference type="Gene3D" id="1.10.486.10">
    <property type="entry name" value="PCRA, domain 4"/>
    <property type="match status" value="1"/>
</dbReference>
<evidence type="ECO:0000256" key="11">
    <source>
        <dbReference type="ARBA" id="ARBA00048988"/>
    </source>
</evidence>
<keyword evidence="6" id="KW-0238">DNA-binding</keyword>
<comment type="similarity">
    <text evidence="1">Belongs to the helicase family. UvrD subfamily.</text>
</comment>
<feature type="domain" description="UvrD-like helicase ATP-binding" evidence="13">
    <location>
        <begin position="5"/>
        <end position="289"/>
    </location>
</feature>
<organism evidence="15 16">
    <name type="scientific">Methylomonas defluvii</name>
    <dbReference type="NCBI Taxonomy" id="3045149"/>
    <lineage>
        <taxon>Bacteria</taxon>
        <taxon>Pseudomonadati</taxon>
        <taxon>Pseudomonadota</taxon>
        <taxon>Gammaproteobacteria</taxon>
        <taxon>Methylococcales</taxon>
        <taxon>Methylococcaceae</taxon>
        <taxon>Methylomonas</taxon>
    </lineage>
</organism>
<keyword evidence="3 12" id="KW-0378">Hydrolase</keyword>
<dbReference type="GO" id="GO:0016787">
    <property type="term" value="F:hydrolase activity"/>
    <property type="evidence" value="ECO:0007669"/>
    <property type="project" value="UniProtKB-KW"/>
</dbReference>
<evidence type="ECO:0000256" key="10">
    <source>
        <dbReference type="ARBA" id="ARBA00034923"/>
    </source>
</evidence>
<evidence type="ECO:0000259" key="14">
    <source>
        <dbReference type="PROSITE" id="PS51217"/>
    </source>
</evidence>
<dbReference type="EC" id="5.6.2.4" evidence="9"/>
<sequence>MSTKAQLSPKQEQIVIAEDGPIYVKASAGSGKTRVLTERIRYLLGKTKKQILALTFTNKAGEEIRQRLEDIPEINSRLFIGTFHGFCQHVLENHGSLVGLSKMPHIFEEEADRLELIEQAIAQTPSYRDEFINQSKKDQQNFRYRGLDFIASVKRQLIADDDLHNHTNDDSIVLLYQTYQDILRTQNAIDFDDLLLLTYSLFINQPKIAALYRRSFYAICIDEAQDLNNSQYKLLIALANGEHKNIMMVGDPNQSIFHFTGSSPDFMDKEFVNDFGPTIFKLNDNYRSSKKVLAAAKVIRPENEGFADVVKEGEFELKGLEDEQVEAKWIINKIKELVELQYHNDIEGCICYEKIAVLARNKYVFNKLELALREHNIPYNYKMTPGAIKFESELMKLFDLALRIKINPQDVLHKERLLKYLGINDHNIGDLTAIASIAPIGLEKQLLEICVNLNVDGSNLKNLFEKFRDNVVADDENDRKMVIDDINELLNHWANYAKKTDNKSLHQFKNDMALGKTHQLTQHNGITLSTVHTMKGQEFEIVFLMGMDDETFPDYRAVRNGGIDLTQEQNNLYVAFTRAKRFLYVTWPKKRLMPWGDPKFRNISRFLKSFGDSYAVVK</sequence>
<comment type="catalytic activity">
    <reaction evidence="11">
        <text>ATP + H2O = ADP + phosphate + H(+)</text>
        <dbReference type="Rhea" id="RHEA:13065"/>
        <dbReference type="ChEBI" id="CHEBI:15377"/>
        <dbReference type="ChEBI" id="CHEBI:15378"/>
        <dbReference type="ChEBI" id="CHEBI:30616"/>
        <dbReference type="ChEBI" id="CHEBI:43474"/>
        <dbReference type="ChEBI" id="CHEBI:456216"/>
        <dbReference type="EC" id="5.6.2.4"/>
    </reaction>
</comment>
<dbReference type="PROSITE" id="PS51198">
    <property type="entry name" value="UVRD_HELICASE_ATP_BIND"/>
    <property type="match status" value="1"/>
</dbReference>
<dbReference type="SUPFAM" id="SSF52540">
    <property type="entry name" value="P-loop containing nucleoside triphosphate hydrolases"/>
    <property type="match status" value="1"/>
</dbReference>
<evidence type="ECO:0000256" key="4">
    <source>
        <dbReference type="ARBA" id="ARBA00022806"/>
    </source>
</evidence>
<proteinExistence type="inferred from homology"/>
<dbReference type="CDD" id="cd17932">
    <property type="entry name" value="DEXQc_UvrD"/>
    <property type="match status" value="1"/>
</dbReference>
<evidence type="ECO:0000256" key="3">
    <source>
        <dbReference type="ARBA" id="ARBA00022801"/>
    </source>
</evidence>
<dbReference type="Gene3D" id="3.40.50.300">
    <property type="entry name" value="P-loop containing nucleotide triphosphate hydrolases"/>
    <property type="match status" value="2"/>
</dbReference>
<evidence type="ECO:0000313" key="15">
    <source>
        <dbReference type="EMBL" id="MDX8128025.1"/>
    </source>
</evidence>
<keyword evidence="4 12" id="KW-0347">Helicase</keyword>
<dbReference type="InterPro" id="IPR014017">
    <property type="entry name" value="DNA_helicase_UvrD-like_C"/>
</dbReference>
<keyword evidence="5 12" id="KW-0067">ATP-binding</keyword>
<dbReference type="Proteomes" id="UP001284537">
    <property type="component" value="Unassembled WGS sequence"/>
</dbReference>
<dbReference type="PANTHER" id="PTHR11070:SF2">
    <property type="entry name" value="ATP-DEPENDENT DNA HELICASE SRS2"/>
    <property type="match status" value="1"/>
</dbReference>
<dbReference type="InterPro" id="IPR027417">
    <property type="entry name" value="P-loop_NTPase"/>
</dbReference>
<evidence type="ECO:0000256" key="12">
    <source>
        <dbReference type="PROSITE-ProRule" id="PRU00560"/>
    </source>
</evidence>
<evidence type="ECO:0000256" key="7">
    <source>
        <dbReference type="ARBA" id="ARBA00023235"/>
    </source>
</evidence>
<dbReference type="RefSeq" id="WP_319961717.1">
    <property type="nucleotide sequence ID" value="NZ_JAXARY010000010.1"/>
</dbReference>
<name>A0ABU4UF82_9GAMM</name>
<protein>
    <recommendedName>
        <fullName evidence="9">DNA 3'-5' helicase</fullName>
        <ecNumber evidence="9">5.6.2.4</ecNumber>
    </recommendedName>
    <alternativeName>
        <fullName evidence="10">DNA 3'-5' helicase II</fullName>
    </alternativeName>
</protein>
<feature type="binding site" evidence="12">
    <location>
        <begin position="26"/>
        <end position="33"/>
    </location>
    <ligand>
        <name>ATP</name>
        <dbReference type="ChEBI" id="CHEBI:30616"/>
    </ligand>
</feature>
<dbReference type="InterPro" id="IPR013986">
    <property type="entry name" value="DExx_box_DNA_helicase_dom_sf"/>
</dbReference>
<evidence type="ECO:0000256" key="2">
    <source>
        <dbReference type="ARBA" id="ARBA00022741"/>
    </source>
</evidence>
<dbReference type="GO" id="GO:0004386">
    <property type="term" value="F:helicase activity"/>
    <property type="evidence" value="ECO:0007669"/>
    <property type="project" value="UniProtKB-KW"/>
</dbReference>
<evidence type="ECO:0000259" key="13">
    <source>
        <dbReference type="PROSITE" id="PS51198"/>
    </source>
</evidence>
<keyword evidence="2 12" id="KW-0547">Nucleotide-binding</keyword>
<dbReference type="InterPro" id="IPR014016">
    <property type="entry name" value="UvrD-like_ATP-bd"/>
</dbReference>
<keyword evidence="16" id="KW-1185">Reference proteome</keyword>
<reference evidence="15 16" key="1">
    <citation type="submission" date="2023-11" db="EMBL/GenBank/DDBJ databases">
        <authorList>
            <person name="Ouyang M.-Y."/>
        </authorList>
    </citation>
    <scope>NUCLEOTIDE SEQUENCE [LARGE SCALE GENOMIC DNA]</scope>
    <source>
        <strain evidence="15 16">OY6</strain>
    </source>
</reference>
<comment type="catalytic activity">
    <reaction evidence="8">
        <text>Couples ATP hydrolysis with the unwinding of duplex DNA by translocating in the 3'-5' direction.</text>
        <dbReference type="EC" id="5.6.2.4"/>
    </reaction>
</comment>
<evidence type="ECO:0000256" key="6">
    <source>
        <dbReference type="ARBA" id="ARBA00023125"/>
    </source>
</evidence>
<feature type="domain" description="UvrD-like helicase C-terminal" evidence="14">
    <location>
        <begin position="284"/>
        <end position="536"/>
    </location>
</feature>
<keyword evidence="7" id="KW-0413">Isomerase</keyword>
<comment type="caution">
    <text evidence="15">The sequence shown here is derived from an EMBL/GenBank/DDBJ whole genome shotgun (WGS) entry which is preliminary data.</text>
</comment>
<evidence type="ECO:0000256" key="1">
    <source>
        <dbReference type="ARBA" id="ARBA00009922"/>
    </source>
</evidence>
<dbReference type="PROSITE" id="PS51217">
    <property type="entry name" value="UVRD_HELICASE_CTER"/>
    <property type="match status" value="1"/>
</dbReference>
<dbReference type="Pfam" id="PF13361">
    <property type="entry name" value="UvrD_C"/>
    <property type="match status" value="2"/>
</dbReference>
<dbReference type="Gene3D" id="1.10.10.160">
    <property type="match status" value="1"/>
</dbReference>
<accession>A0ABU4UF82</accession>
<dbReference type="InterPro" id="IPR000212">
    <property type="entry name" value="DNA_helicase_UvrD/REP"/>
</dbReference>
<dbReference type="EMBL" id="JAXARY010000010">
    <property type="protein sequence ID" value="MDX8128025.1"/>
    <property type="molecule type" value="Genomic_DNA"/>
</dbReference>
<dbReference type="PANTHER" id="PTHR11070">
    <property type="entry name" value="UVRD / RECB / PCRA DNA HELICASE FAMILY MEMBER"/>
    <property type="match status" value="1"/>
</dbReference>
<evidence type="ECO:0000313" key="16">
    <source>
        <dbReference type="Proteomes" id="UP001284537"/>
    </source>
</evidence>
<gene>
    <name evidence="15" type="ORF">QLH52_12085</name>
</gene>
<evidence type="ECO:0000256" key="9">
    <source>
        <dbReference type="ARBA" id="ARBA00034808"/>
    </source>
</evidence>
<evidence type="ECO:0000256" key="5">
    <source>
        <dbReference type="ARBA" id="ARBA00022840"/>
    </source>
</evidence>